<sequence>MHFSVKVPGADQAGILEVKSPYSGDVVGTVASVDSAGVEQALNTSFSLYQKRNQWLPAARRAAILERMATLMEQRAEQLIAAAVAEGGKPYRDTQAELMRAIDGVKNCRECLRSESGREVPMQLNAASAGRLAFTHREPIGPVVAISAFNHPLNLIVHQIGPAIAAGCPVIVKPAEKTPLSAFLLVDLLREAGLPEAWCQPLVTENLTVAEALATDSRVAFLSFIGSAEVGWRLRSKLAPGTRCALEHGGAAPVIVADDADLDAMLPLLLKGAFYHAGQVCVSVQRIFAQRPIARDLAERLAHGAGELRVGDPANADTDVGPLIRPEAVERIDAWVNQALEAGADCLTGGKRMSEVLYPPTVLFDPDTASRVSREEIFGPVVCIYPYDTLDEAISRANDTPFAFQAAVMTRDIDTALYAYHHLQASSVMLNDHTAFRVDWMPFAGLKQSGYGVGGIPYTFREMQNEKMLVFHSAALR</sequence>
<evidence type="ECO:0000313" key="5">
    <source>
        <dbReference type="Proteomes" id="UP001225378"/>
    </source>
</evidence>
<keyword evidence="5" id="KW-1185">Reference proteome</keyword>
<dbReference type="SUPFAM" id="SSF53720">
    <property type="entry name" value="ALDH-like"/>
    <property type="match status" value="1"/>
</dbReference>
<dbReference type="Gene3D" id="3.40.309.10">
    <property type="entry name" value="Aldehyde Dehydrogenase, Chain A, domain 2"/>
    <property type="match status" value="1"/>
</dbReference>
<dbReference type="RefSeq" id="WP_305907895.1">
    <property type="nucleotide sequence ID" value="NZ_CP157743.1"/>
</dbReference>
<dbReference type="Proteomes" id="UP001225378">
    <property type="component" value="Chromosome"/>
</dbReference>
<dbReference type="InterPro" id="IPR015590">
    <property type="entry name" value="Aldehyde_DH_dom"/>
</dbReference>
<evidence type="ECO:0000313" key="4">
    <source>
        <dbReference type="EMBL" id="XBS19352.1"/>
    </source>
</evidence>
<keyword evidence="2" id="KW-0560">Oxidoreductase</keyword>
<dbReference type="EMBL" id="CP157743">
    <property type="protein sequence ID" value="XBS19352.1"/>
    <property type="molecule type" value="Genomic_DNA"/>
</dbReference>
<dbReference type="InterPro" id="IPR016163">
    <property type="entry name" value="Ald_DH_C"/>
</dbReference>
<dbReference type="PANTHER" id="PTHR42991:SF1">
    <property type="entry name" value="ALDEHYDE DEHYDROGENASE"/>
    <property type="match status" value="1"/>
</dbReference>
<dbReference type="PANTHER" id="PTHR42991">
    <property type="entry name" value="ALDEHYDE DEHYDROGENASE"/>
    <property type="match status" value="1"/>
</dbReference>
<accession>A0AAU7NQW9</accession>
<dbReference type="Gene3D" id="3.40.605.10">
    <property type="entry name" value="Aldehyde Dehydrogenase, Chain A, domain 1"/>
    <property type="match status" value="1"/>
</dbReference>
<name>A0AAU7NQW9_9GAMM</name>
<comment type="similarity">
    <text evidence="1">Belongs to the aldehyde dehydrogenase family.</text>
</comment>
<dbReference type="GO" id="GO:0008911">
    <property type="term" value="F:lactaldehyde dehydrogenase (NAD+) activity"/>
    <property type="evidence" value="ECO:0007669"/>
    <property type="project" value="TreeGrafter"/>
</dbReference>
<dbReference type="Pfam" id="PF00171">
    <property type="entry name" value="Aldedh"/>
    <property type="match status" value="1"/>
</dbReference>
<dbReference type="AlphaFoldDB" id="A0AAU7NQW9"/>
<dbReference type="InterPro" id="IPR016162">
    <property type="entry name" value="Ald_DH_N"/>
</dbReference>
<dbReference type="InterPro" id="IPR051020">
    <property type="entry name" value="ALDH-related_metabolic_enz"/>
</dbReference>
<feature type="domain" description="Aldehyde dehydrogenase" evidence="3">
    <location>
        <begin position="15"/>
        <end position="468"/>
    </location>
</feature>
<evidence type="ECO:0000256" key="2">
    <source>
        <dbReference type="ARBA" id="ARBA00023002"/>
    </source>
</evidence>
<evidence type="ECO:0000259" key="3">
    <source>
        <dbReference type="Pfam" id="PF00171"/>
    </source>
</evidence>
<reference evidence="4 5" key="1">
    <citation type="journal article" date="2024" name="Microbiology">
        <title>Methylomarinum rosea sp. nov., a novel halophilic methanotrophic bacterium from the hypersaline Lake Elton.</title>
        <authorList>
            <person name="Suleimanov R.Z."/>
            <person name="Oshkin I.Y."/>
            <person name="Danilova O.V."/>
            <person name="Suzina N.E."/>
            <person name="Dedysh S.N."/>
        </authorList>
    </citation>
    <scope>NUCLEOTIDE SEQUENCE [LARGE SCALE GENOMIC DNA]</scope>
    <source>
        <strain evidence="4 5">Ch1-1</strain>
    </source>
</reference>
<dbReference type="KEGG" id="mech:Q9L42_013355"/>
<organism evidence="4 5">
    <name type="scientific">Methylomarinum roseum</name>
    <dbReference type="NCBI Taxonomy" id="3067653"/>
    <lineage>
        <taxon>Bacteria</taxon>
        <taxon>Pseudomonadati</taxon>
        <taxon>Pseudomonadota</taxon>
        <taxon>Gammaproteobacteria</taxon>
        <taxon>Methylococcales</taxon>
        <taxon>Methylococcaceae</taxon>
        <taxon>Methylomarinum</taxon>
    </lineage>
</organism>
<proteinExistence type="inferred from homology"/>
<evidence type="ECO:0000256" key="1">
    <source>
        <dbReference type="ARBA" id="ARBA00009986"/>
    </source>
</evidence>
<protein>
    <submittedName>
        <fullName evidence="4">Aldehyde dehydrogenase family protein</fullName>
    </submittedName>
</protein>
<dbReference type="InterPro" id="IPR016161">
    <property type="entry name" value="Ald_DH/histidinol_DH"/>
</dbReference>
<gene>
    <name evidence="4" type="ORF">Q9L42_013355</name>
</gene>